<reference evidence="8 9" key="1">
    <citation type="submission" date="2021-03" db="EMBL/GenBank/DDBJ databases">
        <title>Genomic Encyclopedia of Type Strains, Phase IV (KMG-IV): sequencing the most valuable type-strain genomes for metagenomic binning, comparative biology and taxonomic classification.</title>
        <authorList>
            <person name="Goeker M."/>
        </authorList>
    </citation>
    <scope>NUCLEOTIDE SEQUENCE [LARGE SCALE GENOMIC DNA]</scope>
    <source>
        <strain evidence="8 9">DSM 24738</strain>
    </source>
</reference>
<evidence type="ECO:0000313" key="9">
    <source>
        <dbReference type="Proteomes" id="UP001519343"/>
    </source>
</evidence>
<name>A0ABS4GPK4_9BACL</name>
<keyword evidence="5 6" id="KW-0472">Membrane</keyword>
<protein>
    <submittedName>
        <fullName evidence="8">ABC-type multidrug transport system permease subunit</fullName>
    </submittedName>
</protein>
<feature type="transmembrane region" description="Helical" evidence="6">
    <location>
        <begin position="322"/>
        <end position="344"/>
    </location>
</feature>
<dbReference type="Pfam" id="PF12698">
    <property type="entry name" value="ABC2_membrane_3"/>
    <property type="match status" value="1"/>
</dbReference>
<proteinExistence type="predicted"/>
<keyword evidence="2" id="KW-1003">Cell membrane</keyword>
<feature type="domain" description="ABC-2 type transporter transmembrane" evidence="7">
    <location>
        <begin position="18"/>
        <end position="393"/>
    </location>
</feature>
<keyword evidence="3 6" id="KW-0812">Transmembrane</keyword>
<dbReference type="InterPro" id="IPR051449">
    <property type="entry name" value="ABC-2_transporter_component"/>
</dbReference>
<dbReference type="Gene3D" id="3.40.1710.10">
    <property type="entry name" value="abc type-2 transporter like domain"/>
    <property type="match status" value="1"/>
</dbReference>
<feature type="transmembrane region" description="Helical" evidence="6">
    <location>
        <begin position="380"/>
        <end position="402"/>
    </location>
</feature>
<keyword evidence="4 6" id="KW-1133">Transmembrane helix</keyword>
<evidence type="ECO:0000256" key="4">
    <source>
        <dbReference type="ARBA" id="ARBA00022989"/>
    </source>
</evidence>
<evidence type="ECO:0000256" key="1">
    <source>
        <dbReference type="ARBA" id="ARBA00004651"/>
    </source>
</evidence>
<evidence type="ECO:0000256" key="6">
    <source>
        <dbReference type="SAM" id="Phobius"/>
    </source>
</evidence>
<dbReference type="InterPro" id="IPR013525">
    <property type="entry name" value="ABC2_TM"/>
</dbReference>
<organism evidence="8 9">
    <name type="scientific">Ammoniphilus resinae</name>
    <dbReference type="NCBI Taxonomy" id="861532"/>
    <lineage>
        <taxon>Bacteria</taxon>
        <taxon>Bacillati</taxon>
        <taxon>Bacillota</taxon>
        <taxon>Bacilli</taxon>
        <taxon>Bacillales</taxon>
        <taxon>Paenibacillaceae</taxon>
        <taxon>Aneurinibacillus group</taxon>
        <taxon>Ammoniphilus</taxon>
    </lineage>
</organism>
<evidence type="ECO:0000313" key="8">
    <source>
        <dbReference type="EMBL" id="MBP1932203.1"/>
    </source>
</evidence>
<dbReference type="PANTHER" id="PTHR30294:SF38">
    <property type="entry name" value="TRANSPORT PERMEASE PROTEIN"/>
    <property type="match status" value="1"/>
</dbReference>
<feature type="transmembrane region" description="Helical" evidence="6">
    <location>
        <begin position="259"/>
        <end position="281"/>
    </location>
</feature>
<keyword evidence="9" id="KW-1185">Reference proteome</keyword>
<feature type="transmembrane region" description="Helical" evidence="6">
    <location>
        <begin position="20"/>
        <end position="43"/>
    </location>
</feature>
<accession>A0ABS4GPK4</accession>
<dbReference type="PANTHER" id="PTHR30294">
    <property type="entry name" value="MEMBRANE COMPONENT OF ABC TRANSPORTER YHHJ-RELATED"/>
    <property type="match status" value="1"/>
</dbReference>
<dbReference type="EMBL" id="JAGGKT010000005">
    <property type="protein sequence ID" value="MBP1932203.1"/>
    <property type="molecule type" value="Genomic_DNA"/>
</dbReference>
<dbReference type="RefSeq" id="WP_209810260.1">
    <property type="nucleotide sequence ID" value="NZ_JAGGKT010000005.1"/>
</dbReference>
<sequence>MIGTMIFQHIKRYLTDFKALLFMLVIPTLFIVLFSQVLSPYLFSSQFSEPFAIAVVDEDQTFDTEMMIKQLEQTPYMRDFIEVRRTDLPSAKRWLEENQIVGTILLEEGFTKSMYQGGENRPLILIGNPAQKTLVMQLQNQLESATNIASAAQSGIITVWHFAYEGGADPQWLNQKLPEIILPFMTKSLNRNEIFEQETVSDIPKVRLPEYFTAALLVVFLAFLGVRESRSWVEEVESRIWLRLKSTPLPLWKLFAGKFMGSFLVSWLQFALILGVVSFLFRNYLGYPLVWTLSFLTVVVFSITAWTFLISSFGLFTKGAELVGYLGSLLLSIIGGNIYPLYMLHETAQKASDLSFTKWAMLGFLKVFAGDPAVSLWDEILWLTGVGALMLFFSGCLVSLFWRKSA</sequence>
<evidence type="ECO:0000256" key="3">
    <source>
        <dbReference type="ARBA" id="ARBA00022692"/>
    </source>
</evidence>
<evidence type="ECO:0000256" key="5">
    <source>
        <dbReference type="ARBA" id="ARBA00023136"/>
    </source>
</evidence>
<evidence type="ECO:0000256" key="2">
    <source>
        <dbReference type="ARBA" id="ARBA00022475"/>
    </source>
</evidence>
<gene>
    <name evidence="8" type="ORF">J2Z37_002204</name>
</gene>
<comment type="subcellular location">
    <subcellularLocation>
        <location evidence="1">Cell membrane</location>
        <topology evidence="1">Multi-pass membrane protein</topology>
    </subcellularLocation>
</comment>
<dbReference type="Proteomes" id="UP001519343">
    <property type="component" value="Unassembled WGS sequence"/>
</dbReference>
<feature type="transmembrane region" description="Helical" evidence="6">
    <location>
        <begin position="356"/>
        <end position="374"/>
    </location>
</feature>
<feature type="transmembrane region" description="Helical" evidence="6">
    <location>
        <begin position="293"/>
        <end position="316"/>
    </location>
</feature>
<evidence type="ECO:0000259" key="7">
    <source>
        <dbReference type="Pfam" id="PF12698"/>
    </source>
</evidence>
<comment type="caution">
    <text evidence="8">The sequence shown here is derived from an EMBL/GenBank/DDBJ whole genome shotgun (WGS) entry which is preliminary data.</text>
</comment>